<dbReference type="Proteomes" id="UP000738349">
    <property type="component" value="Unassembled WGS sequence"/>
</dbReference>
<dbReference type="OrthoDB" id="4757858at2759"/>
<sequence>MASLIKCPTEIIQEICRLLCPHCCNDEWDIDIGRNRPRTIDISRLSRTCKVLRLHALPILYHRPALECVSWLNLLRTLAEHRHLATHVREIMIDGYCGFASRKLPEQPDHDISSAPDSIAKYYGMQYGKSLSPEEVDLMVDLTRERLQGELKFPAEFLCKTWTSHSIFAAEKYGMITSLIPEVALSKIFITLLPNLVRLSVEISDTWDVADPFLQPGSLPCLTEIRLLQLDADKPVHIDAIKMILAAAPSLRIMSAESVTGASIDIQHETLVDLDITHGSMNRKSFEAMLRGCKRLKCFSYGSDPHRDGTTPRERCDALQQRATTLESLSTQHNFGSNSNGSLKKMQVLKNIHVSRWSSYNRNDNPAATTGTLFTDFLPHSVQSFRLDIWHDHFMLSVMRLAASAPTQFPDLMIVHIATLPLPSHPSIREAFKKVGVRTCLLQRERQSDYELWPILNQNWLW</sequence>
<dbReference type="AlphaFoldDB" id="A0A9P9FBA9"/>
<gene>
    <name evidence="1" type="ORF">EDB81DRAFT_945133</name>
</gene>
<reference evidence="1" key="1">
    <citation type="journal article" date="2021" name="Nat. Commun.">
        <title>Genetic determinants of endophytism in the Arabidopsis root mycobiome.</title>
        <authorList>
            <person name="Mesny F."/>
            <person name="Miyauchi S."/>
            <person name="Thiergart T."/>
            <person name="Pickel B."/>
            <person name="Atanasova L."/>
            <person name="Karlsson M."/>
            <person name="Huettel B."/>
            <person name="Barry K.W."/>
            <person name="Haridas S."/>
            <person name="Chen C."/>
            <person name="Bauer D."/>
            <person name="Andreopoulos W."/>
            <person name="Pangilinan J."/>
            <person name="LaButti K."/>
            <person name="Riley R."/>
            <person name="Lipzen A."/>
            <person name="Clum A."/>
            <person name="Drula E."/>
            <person name="Henrissat B."/>
            <person name="Kohler A."/>
            <person name="Grigoriev I.V."/>
            <person name="Martin F.M."/>
            <person name="Hacquard S."/>
        </authorList>
    </citation>
    <scope>NUCLEOTIDE SEQUENCE</scope>
    <source>
        <strain evidence="1">MPI-CAGE-AT-0147</strain>
    </source>
</reference>
<accession>A0A9P9FBA9</accession>
<dbReference type="InterPro" id="IPR032675">
    <property type="entry name" value="LRR_dom_sf"/>
</dbReference>
<protein>
    <submittedName>
        <fullName evidence="1">Uncharacterized protein</fullName>
    </submittedName>
</protein>
<organism evidence="1 2">
    <name type="scientific">Dactylonectria macrodidyma</name>
    <dbReference type="NCBI Taxonomy" id="307937"/>
    <lineage>
        <taxon>Eukaryota</taxon>
        <taxon>Fungi</taxon>
        <taxon>Dikarya</taxon>
        <taxon>Ascomycota</taxon>
        <taxon>Pezizomycotina</taxon>
        <taxon>Sordariomycetes</taxon>
        <taxon>Hypocreomycetidae</taxon>
        <taxon>Hypocreales</taxon>
        <taxon>Nectriaceae</taxon>
        <taxon>Dactylonectria</taxon>
    </lineage>
</organism>
<evidence type="ECO:0000313" key="2">
    <source>
        <dbReference type="Proteomes" id="UP000738349"/>
    </source>
</evidence>
<name>A0A9P9FBA9_9HYPO</name>
<proteinExistence type="predicted"/>
<dbReference type="EMBL" id="JAGMUV010000005">
    <property type="protein sequence ID" value="KAH7156716.1"/>
    <property type="molecule type" value="Genomic_DNA"/>
</dbReference>
<evidence type="ECO:0000313" key="1">
    <source>
        <dbReference type="EMBL" id="KAH7156716.1"/>
    </source>
</evidence>
<dbReference type="Gene3D" id="3.80.10.10">
    <property type="entry name" value="Ribonuclease Inhibitor"/>
    <property type="match status" value="1"/>
</dbReference>
<comment type="caution">
    <text evidence="1">The sequence shown here is derived from an EMBL/GenBank/DDBJ whole genome shotgun (WGS) entry which is preliminary data.</text>
</comment>
<keyword evidence="2" id="KW-1185">Reference proteome</keyword>